<evidence type="ECO:0000256" key="1">
    <source>
        <dbReference type="SAM" id="MobiDB-lite"/>
    </source>
</evidence>
<comment type="caution">
    <text evidence="2">The sequence shown here is derived from an EMBL/GenBank/DDBJ whole genome shotgun (WGS) entry which is preliminary data.</text>
</comment>
<gene>
    <name evidence="2" type="ORF">GCM10010961_40420</name>
</gene>
<protein>
    <submittedName>
        <fullName evidence="2">Uncharacterized protein</fullName>
    </submittedName>
</protein>
<keyword evidence="3" id="KW-1185">Reference proteome</keyword>
<feature type="region of interest" description="Disordered" evidence="1">
    <location>
        <begin position="1"/>
        <end position="22"/>
    </location>
</feature>
<reference evidence="2" key="1">
    <citation type="journal article" date="2014" name="Int. J. Syst. Evol. Microbiol.">
        <title>Complete genome sequence of Corynebacterium casei LMG S-19264T (=DSM 44701T), isolated from a smear-ripened cheese.</title>
        <authorList>
            <consortium name="US DOE Joint Genome Institute (JGI-PGF)"/>
            <person name="Walter F."/>
            <person name="Albersmeier A."/>
            <person name="Kalinowski J."/>
            <person name="Ruckert C."/>
        </authorList>
    </citation>
    <scope>NUCLEOTIDE SEQUENCE</scope>
    <source>
        <strain evidence="2">CGMCC 1.7081</strain>
    </source>
</reference>
<evidence type="ECO:0000313" key="2">
    <source>
        <dbReference type="EMBL" id="GHH02569.1"/>
    </source>
</evidence>
<dbReference type="Proteomes" id="UP000611500">
    <property type="component" value="Unassembled WGS sequence"/>
</dbReference>
<sequence>MEAQAFTNVPSTEKWSSDKSGATSRWARIAAITLRDMSVVSSRSRFLVKTVGTQTASSIPRPTNQRNKRLYCICSINCRSERIENRIWIRLARISRSGAIEGRPKSV</sequence>
<name>A0A8J3MF78_9RHOB</name>
<dbReference type="AlphaFoldDB" id="A0A8J3MF78"/>
<accession>A0A8J3MF78</accession>
<evidence type="ECO:0000313" key="3">
    <source>
        <dbReference type="Proteomes" id="UP000611500"/>
    </source>
</evidence>
<reference evidence="2" key="2">
    <citation type="submission" date="2020-09" db="EMBL/GenBank/DDBJ databases">
        <authorList>
            <person name="Sun Q."/>
            <person name="Zhou Y."/>
        </authorList>
    </citation>
    <scope>NUCLEOTIDE SEQUENCE</scope>
    <source>
        <strain evidence="2">CGMCC 1.7081</strain>
    </source>
</reference>
<organism evidence="2 3">
    <name type="scientific">Pseudodonghicola xiamenensis</name>
    <dbReference type="NCBI Taxonomy" id="337702"/>
    <lineage>
        <taxon>Bacteria</taxon>
        <taxon>Pseudomonadati</taxon>
        <taxon>Pseudomonadota</taxon>
        <taxon>Alphaproteobacteria</taxon>
        <taxon>Rhodobacterales</taxon>
        <taxon>Paracoccaceae</taxon>
        <taxon>Pseudodonghicola</taxon>
    </lineage>
</organism>
<dbReference type="EMBL" id="BNAP01000033">
    <property type="protein sequence ID" value="GHH02569.1"/>
    <property type="molecule type" value="Genomic_DNA"/>
</dbReference>
<proteinExistence type="predicted"/>